<evidence type="ECO:0000313" key="8">
    <source>
        <dbReference type="EMBL" id="KKR31799.1"/>
    </source>
</evidence>
<keyword evidence="4 7" id="KW-0812">Transmembrane</keyword>
<keyword evidence="6 7" id="KW-0472">Membrane</keyword>
<feature type="transmembrane region" description="Helical" evidence="7">
    <location>
        <begin position="28"/>
        <end position="46"/>
    </location>
</feature>
<evidence type="ECO:0000256" key="7">
    <source>
        <dbReference type="SAM" id="Phobius"/>
    </source>
</evidence>
<evidence type="ECO:0000313" key="9">
    <source>
        <dbReference type="Proteomes" id="UP000034539"/>
    </source>
</evidence>
<evidence type="ECO:0000256" key="2">
    <source>
        <dbReference type="ARBA" id="ARBA00011006"/>
    </source>
</evidence>
<protein>
    <submittedName>
        <fullName evidence="8">Transglycosylase-associated protein</fullName>
    </submittedName>
</protein>
<keyword evidence="3" id="KW-1003">Cell membrane</keyword>
<accession>A0A0G0PUF6</accession>
<reference evidence="8 9" key="1">
    <citation type="journal article" date="2015" name="Nature">
        <title>rRNA introns, odd ribosomes, and small enigmatic genomes across a large radiation of phyla.</title>
        <authorList>
            <person name="Brown C.T."/>
            <person name="Hug L.A."/>
            <person name="Thomas B.C."/>
            <person name="Sharon I."/>
            <person name="Castelle C.J."/>
            <person name="Singh A."/>
            <person name="Wilkins M.J."/>
            <person name="Williams K.H."/>
            <person name="Banfield J.F."/>
        </authorList>
    </citation>
    <scope>NUCLEOTIDE SEQUENCE [LARGE SCALE GENOMIC DNA]</scope>
</reference>
<feature type="transmembrane region" description="Helical" evidence="7">
    <location>
        <begin position="6"/>
        <end position="21"/>
    </location>
</feature>
<gene>
    <name evidence="8" type="ORF">UT63_C0060G0007</name>
</gene>
<dbReference type="EMBL" id="LBXN01000060">
    <property type="protein sequence ID" value="KKR31799.1"/>
    <property type="molecule type" value="Genomic_DNA"/>
</dbReference>
<dbReference type="InterPro" id="IPR007341">
    <property type="entry name" value="Transgly_assoc"/>
</dbReference>
<proteinExistence type="inferred from homology"/>
<sequence length="81" mass="8491">MGIILWIVFGALSGWIASIIMKSNQSLIADILLGIIGAMVGGFVMNLLGQPGVTGFDIYSIVVAVIGAAILIYAGRVLQRE</sequence>
<dbReference type="AlphaFoldDB" id="A0A0G0PUF6"/>
<dbReference type="PANTHER" id="PTHR33884:SF3">
    <property type="entry name" value="UPF0410 PROTEIN YMGE"/>
    <property type="match status" value="1"/>
</dbReference>
<comment type="caution">
    <text evidence="8">The sequence shown here is derived from an EMBL/GenBank/DDBJ whole genome shotgun (WGS) entry which is preliminary data.</text>
</comment>
<keyword evidence="5 7" id="KW-1133">Transmembrane helix</keyword>
<feature type="transmembrane region" description="Helical" evidence="7">
    <location>
        <begin position="58"/>
        <end position="78"/>
    </location>
</feature>
<dbReference type="PANTHER" id="PTHR33884">
    <property type="entry name" value="UPF0410 PROTEIN YMGE"/>
    <property type="match status" value="1"/>
</dbReference>
<name>A0A0G0PUF6_9BACT</name>
<organism evidence="8 9">
    <name type="scientific">Candidatus Gottesmanbacteria bacterium GW2011_GWC2_39_8</name>
    <dbReference type="NCBI Taxonomy" id="1618450"/>
    <lineage>
        <taxon>Bacteria</taxon>
        <taxon>Candidatus Gottesmaniibacteriota</taxon>
    </lineage>
</organism>
<evidence type="ECO:0000256" key="4">
    <source>
        <dbReference type="ARBA" id="ARBA00022692"/>
    </source>
</evidence>
<comment type="subcellular location">
    <subcellularLocation>
        <location evidence="1">Cell membrane</location>
        <topology evidence="1">Multi-pass membrane protein</topology>
    </subcellularLocation>
</comment>
<evidence type="ECO:0000256" key="5">
    <source>
        <dbReference type="ARBA" id="ARBA00022989"/>
    </source>
</evidence>
<evidence type="ECO:0000256" key="1">
    <source>
        <dbReference type="ARBA" id="ARBA00004651"/>
    </source>
</evidence>
<evidence type="ECO:0000256" key="6">
    <source>
        <dbReference type="ARBA" id="ARBA00023136"/>
    </source>
</evidence>
<comment type="similarity">
    <text evidence="2">Belongs to the UPF0410 family.</text>
</comment>
<evidence type="ECO:0000256" key="3">
    <source>
        <dbReference type="ARBA" id="ARBA00022475"/>
    </source>
</evidence>
<dbReference type="Proteomes" id="UP000034539">
    <property type="component" value="Unassembled WGS sequence"/>
</dbReference>
<dbReference type="Pfam" id="PF04226">
    <property type="entry name" value="Transgly_assoc"/>
    <property type="match status" value="1"/>
</dbReference>
<dbReference type="GO" id="GO:0005886">
    <property type="term" value="C:plasma membrane"/>
    <property type="evidence" value="ECO:0007669"/>
    <property type="project" value="UniProtKB-SubCell"/>
</dbReference>